<dbReference type="InterPro" id="IPR050482">
    <property type="entry name" value="Sensor_HK_TwoCompSys"/>
</dbReference>
<keyword evidence="5" id="KW-0547">Nucleotide-binding</keyword>
<feature type="transmembrane region" description="Helical" evidence="10">
    <location>
        <begin position="148"/>
        <end position="168"/>
    </location>
</feature>
<dbReference type="Gene3D" id="1.20.5.1930">
    <property type="match status" value="1"/>
</dbReference>
<keyword evidence="10" id="KW-0812">Transmembrane</keyword>
<comment type="caution">
    <text evidence="12">The sequence shown here is derived from an EMBL/GenBank/DDBJ whole genome shotgun (WGS) entry which is preliminary data.</text>
</comment>
<dbReference type="Pfam" id="PF07730">
    <property type="entry name" value="HisKA_3"/>
    <property type="match status" value="1"/>
</dbReference>
<dbReference type="Gene3D" id="3.30.565.10">
    <property type="entry name" value="Histidine kinase-like ATPase, C-terminal domain"/>
    <property type="match status" value="1"/>
</dbReference>
<keyword evidence="10" id="KW-1133">Transmembrane helix</keyword>
<gene>
    <name evidence="12" type="ORF">ACFFSA_20260</name>
</gene>
<dbReference type="Proteomes" id="UP001589532">
    <property type="component" value="Unassembled WGS sequence"/>
</dbReference>
<feature type="compositionally biased region" description="Basic and acidic residues" evidence="9">
    <location>
        <begin position="258"/>
        <end position="272"/>
    </location>
</feature>
<evidence type="ECO:0000256" key="4">
    <source>
        <dbReference type="ARBA" id="ARBA00022679"/>
    </source>
</evidence>
<name>A0ABV5S173_9ACTN</name>
<dbReference type="EC" id="2.7.13.3" evidence="2"/>
<evidence type="ECO:0000256" key="10">
    <source>
        <dbReference type="SAM" id="Phobius"/>
    </source>
</evidence>
<organism evidence="12 13">
    <name type="scientific">Nonomuraea helvata</name>
    <dbReference type="NCBI Taxonomy" id="37484"/>
    <lineage>
        <taxon>Bacteria</taxon>
        <taxon>Bacillati</taxon>
        <taxon>Actinomycetota</taxon>
        <taxon>Actinomycetes</taxon>
        <taxon>Streptosporangiales</taxon>
        <taxon>Streptosporangiaceae</taxon>
        <taxon>Nonomuraea</taxon>
    </lineage>
</organism>
<keyword evidence="3" id="KW-0597">Phosphoprotein</keyword>
<evidence type="ECO:0000256" key="8">
    <source>
        <dbReference type="ARBA" id="ARBA00023012"/>
    </source>
</evidence>
<evidence type="ECO:0000256" key="7">
    <source>
        <dbReference type="ARBA" id="ARBA00022840"/>
    </source>
</evidence>
<dbReference type="InterPro" id="IPR011712">
    <property type="entry name" value="Sig_transdc_His_kin_sub3_dim/P"/>
</dbReference>
<dbReference type="PANTHER" id="PTHR24421">
    <property type="entry name" value="NITRATE/NITRITE SENSOR PROTEIN NARX-RELATED"/>
    <property type="match status" value="1"/>
</dbReference>
<evidence type="ECO:0000256" key="1">
    <source>
        <dbReference type="ARBA" id="ARBA00000085"/>
    </source>
</evidence>
<evidence type="ECO:0000256" key="9">
    <source>
        <dbReference type="SAM" id="MobiDB-lite"/>
    </source>
</evidence>
<dbReference type="RefSeq" id="WP_344987902.1">
    <property type="nucleotide sequence ID" value="NZ_BAAAXV010000002.1"/>
</dbReference>
<evidence type="ECO:0000256" key="3">
    <source>
        <dbReference type="ARBA" id="ARBA00022553"/>
    </source>
</evidence>
<evidence type="ECO:0000256" key="6">
    <source>
        <dbReference type="ARBA" id="ARBA00022777"/>
    </source>
</evidence>
<accession>A0ABV5S173</accession>
<evidence type="ECO:0000313" key="13">
    <source>
        <dbReference type="Proteomes" id="UP001589532"/>
    </source>
</evidence>
<evidence type="ECO:0000259" key="11">
    <source>
        <dbReference type="SMART" id="SM00387"/>
    </source>
</evidence>
<dbReference type="GO" id="GO:0016301">
    <property type="term" value="F:kinase activity"/>
    <property type="evidence" value="ECO:0007669"/>
    <property type="project" value="UniProtKB-KW"/>
</dbReference>
<feature type="transmembrane region" description="Helical" evidence="10">
    <location>
        <begin position="16"/>
        <end position="35"/>
    </location>
</feature>
<feature type="region of interest" description="Disordered" evidence="9">
    <location>
        <begin position="257"/>
        <end position="319"/>
    </location>
</feature>
<keyword evidence="13" id="KW-1185">Reference proteome</keyword>
<comment type="catalytic activity">
    <reaction evidence="1">
        <text>ATP + protein L-histidine = ADP + protein N-phospho-L-histidine.</text>
        <dbReference type="EC" id="2.7.13.3"/>
    </reaction>
</comment>
<reference evidence="12 13" key="1">
    <citation type="submission" date="2024-09" db="EMBL/GenBank/DDBJ databases">
        <authorList>
            <person name="Sun Q."/>
            <person name="Mori K."/>
        </authorList>
    </citation>
    <scope>NUCLEOTIDE SEQUENCE [LARGE SCALE GENOMIC DNA]</scope>
    <source>
        <strain evidence="12 13">JCM 3143</strain>
    </source>
</reference>
<keyword evidence="7" id="KW-0067">ATP-binding</keyword>
<dbReference type="SMART" id="SM00387">
    <property type="entry name" value="HATPase_c"/>
    <property type="match status" value="1"/>
</dbReference>
<proteinExistence type="predicted"/>
<feature type="transmembrane region" description="Helical" evidence="10">
    <location>
        <begin position="125"/>
        <end position="142"/>
    </location>
</feature>
<dbReference type="CDD" id="cd16917">
    <property type="entry name" value="HATPase_UhpB-NarQ-NarX-like"/>
    <property type="match status" value="1"/>
</dbReference>
<dbReference type="EMBL" id="JBHMBW010000016">
    <property type="protein sequence ID" value="MFB9625426.1"/>
    <property type="molecule type" value="Genomic_DNA"/>
</dbReference>
<evidence type="ECO:0000256" key="5">
    <source>
        <dbReference type="ARBA" id="ARBA00022741"/>
    </source>
</evidence>
<dbReference type="Pfam" id="PF02518">
    <property type="entry name" value="HATPase_c"/>
    <property type="match status" value="1"/>
</dbReference>
<sequence length="446" mass="47394">MHVTPPLPLLKRVPPGAWTVVAWFGGLVFTFLVRVRLPGESEPGVWPAAQFFRWDGLTNLAVATAVALYGCALLRRRPLTALWLLMTGSVLACLPLAVGAIPLAQYLAVDVAMCFIAAGAARRTGVAALAGALIVLAAYLATRMLAGWPVGLSAELAVAMTVVIAWLIGHSVRQAREHAETLIAKATVQAATDERLRISRELHDTVAHSISVIALQAGAARRVIDTQPARASQALGEIETVGRETLSGLRRMVGALRHTQEDRPHDVAESHPSRGLTEPHPSPDLTEPHPSRSLTESHPPPGLAQLHPSRGLAELHPSPGLADLDRLAAATTDAGVRVEVHRRGEPYRLPPEIDISAYRIVQEAITNVVRHAGTGSCRVSVEYGDGELALEVLDDGHGPRRASGGGYGLVGMRERVSLLHGTFSAGPRPGGGFRVAARLPLTAAVR</sequence>
<keyword evidence="4" id="KW-0808">Transferase</keyword>
<dbReference type="InterPro" id="IPR036890">
    <property type="entry name" value="HATPase_C_sf"/>
</dbReference>
<protein>
    <recommendedName>
        <fullName evidence="2">histidine kinase</fullName>
        <ecNumber evidence="2">2.7.13.3</ecNumber>
    </recommendedName>
</protein>
<feature type="domain" description="Histidine kinase/HSP90-like ATPase" evidence="11">
    <location>
        <begin position="352"/>
        <end position="443"/>
    </location>
</feature>
<dbReference type="InterPro" id="IPR003594">
    <property type="entry name" value="HATPase_dom"/>
</dbReference>
<evidence type="ECO:0000256" key="2">
    <source>
        <dbReference type="ARBA" id="ARBA00012438"/>
    </source>
</evidence>
<evidence type="ECO:0000313" key="12">
    <source>
        <dbReference type="EMBL" id="MFB9625426.1"/>
    </source>
</evidence>
<dbReference type="PANTHER" id="PTHR24421:SF10">
    <property type="entry name" value="NITRATE_NITRITE SENSOR PROTEIN NARQ"/>
    <property type="match status" value="1"/>
</dbReference>
<feature type="transmembrane region" description="Helical" evidence="10">
    <location>
        <begin position="81"/>
        <end position="104"/>
    </location>
</feature>
<keyword evidence="6 12" id="KW-0418">Kinase</keyword>
<keyword evidence="8" id="KW-0902">Two-component regulatory system</keyword>
<keyword evidence="10" id="KW-0472">Membrane</keyword>
<feature type="transmembrane region" description="Helical" evidence="10">
    <location>
        <begin position="56"/>
        <end position="75"/>
    </location>
</feature>
<dbReference type="SUPFAM" id="SSF55874">
    <property type="entry name" value="ATPase domain of HSP90 chaperone/DNA topoisomerase II/histidine kinase"/>
    <property type="match status" value="1"/>
</dbReference>